<keyword evidence="3" id="KW-1185">Reference proteome</keyword>
<proteinExistence type="predicted"/>
<dbReference type="eggNOG" id="COG2158">
    <property type="taxonomic scope" value="Bacteria"/>
</dbReference>
<feature type="domain" description="Cysteine-rich small" evidence="1">
    <location>
        <begin position="6"/>
        <end position="84"/>
    </location>
</feature>
<dbReference type="EMBL" id="FO203427">
    <property type="protein sequence ID" value="CCH49175.1"/>
    <property type="molecule type" value="Genomic_DNA"/>
</dbReference>
<name>M1WM87_PSEP2</name>
<dbReference type="AlphaFoldDB" id="M1WM87"/>
<reference evidence="3" key="2">
    <citation type="journal article" date="2013" name="Stand. Genomic Sci.">
        <title>Complete genome sequence of Desulfocapsa sulfexigens, a marine deltaproteobacterium specialized in disproportionating inorganic sulfur compounds.</title>
        <authorList>
            <person name="Finster K.W."/>
            <person name="Kjeldsen K.U."/>
            <person name="Kube M."/>
            <person name="Reinhardt R."/>
            <person name="Mussmann M."/>
            <person name="Amann R."/>
            <person name="Schreiber L."/>
        </authorList>
    </citation>
    <scope>NUCLEOTIDE SEQUENCE [LARGE SCALE GENOMIC DNA]</scope>
    <source>
        <strain evidence="3">DSM 10523 / SB164P1</strain>
    </source>
</reference>
<evidence type="ECO:0000259" key="1">
    <source>
        <dbReference type="Pfam" id="PF04071"/>
    </source>
</evidence>
<dbReference type="Pfam" id="PF04071">
    <property type="entry name" value="zf-like"/>
    <property type="match status" value="1"/>
</dbReference>
<reference evidence="2 3" key="1">
    <citation type="journal article" date="2013" name="PLoS ONE">
        <title>The first genomic and proteomic characterization of a deep-sea sulfate reducer: insights into the piezophilic lifestyle of Desulfovibrio piezophilus.</title>
        <authorList>
            <person name="Pradel N."/>
            <person name="Ji B."/>
            <person name="Gimenez G."/>
            <person name="Talla E."/>
            <person name="Lenoble P."/>
            <person name="Garel M."/>
            <person name="Tamburini C."/>
            <person name="Fourquet P."/>
            <person name="Lebrun R."/>
            <person name="Bertin P."/>
            <person name="Denis Y."/>
            <person name="Pophillat M."/>
            <person name="Barbe V."/>
            <person name="Ollivier B."/>
            <person name="Dolla A."/>
        </authorList>
    </citation>
    <scope>NUCLEOTIDE SEQUENCE [LARGE SCALE GENOMIC DNA]</scope>
    <source>
        <strain evidence="3">DSM 10523 / SB164P1</strain>
    </source>
</reference>
<accession>M1WM87</accession>
<dbReference type="PATRIC" id="fig|879567.3.peg.2056"/>
<protein>
    <submittedName>
        <fullName evidence="2">Cysteine-rich small domain protein</fullName>
    </submittedName>
</protein>
<dbReference type="InterPro" id="IPR007212">
    <property type="entry name" value="Zf-like"/>
</dbReference>
<dbReference type="HOGENOM" id="CLU_164613_1_0_7"/>
<evidence type="ECO:0000313" key="2">
    <source>
        <dbReference type="EMBL" id="CCH49175.1"/>
    </source>
</evidence>
<organism evidence="2 3">
    <name type="scientific">Pseudodesulfovibrio piezophilus (strain DSM 21447 / JCM 15486 / C1TLV30)</name>
    <name type="common">Desulfovibrio piezophilus</name>
    <dbReference type="NCBI Taxonomy" id="1322246"/>
    <lineage>
        <taxon>Bacteria</taxon>
        <taxon>Pseudomonadati</taxon>
        <taxon>Thermodesulfobacteriota</taxon>
        <taxon>Desulfovibrionia</taxon>
        <taxon>Desulfovibrionales</taxon>
        <taxon>Desulfovibrionaceae</taxon>
    </lineage>
</organism>
<dbReference type="OrthoDB" id="9799337at2"/>
<dbReference type="RefSeq" id="WP_015415219.1">
    <property type="nucleotide sequence ID" value="NC_020409.1"/>
</dbReference>
<sequence>MENSHRFFNNRECQYFPCHTTEKPNEFNCLFCFCPLYFLEDCGGRFRLLESGVKDCTPCLIPHMPKGYDYILKKIRGRIDGLRKQKTDEEML</sequence>
<gene>
    <name evidence="2" type="ordered locus">BN4_11940</name>
</gene>
<evidence type="ECO:0000313" key="3">
    <source>
        <dbReference type="Proteomes" id="UP000011724"/>
    </source>
</evidence>
<dbReference type="KEGG" id="dpi:BN4_11940"/>
<dbReference type="BioCyc" id="DPIE1322246:BN4_RS17545-MONOMER"/>
<dbReference type="Proteomes" id="UP000011724">
    <property type="component" value="Chromosome"/>
</dbReference>